<keyword evidence="2" id="KW-1185">Reference proteome</keyword>
<dbReference type="Pfam" id="PF10604">
    <property type="entry name" value="Polyketide_cyc2"/>
    <property type="match status" value="1"/>
</dbReference>
<dbReference type="InterPro" id="IPR023393">
    <property type="entry name" value="START-like_dom_sf"/>
</dbReference>
<accession>A0ABX2FIS9</accession>
<gene>
    <name evidence="1" type="ORF">GC106_79040</name>
</gene>
<sequence>MAVDVRPVVRVRRTRADVAAFMFDPANDMRWTGGITSSVPARPGLLVTGAKVERTARFLGRSFTYRYVVTKHEPDRLVELQVERPFPMTVRYELADVEGGTEVAIHATGRPGWFFRWATPLLAKQVHKNISADLDRLRRCLET</sequence>
<organism evidence="1 2">
    <name type="scientific">Kibdelosporangium persicum</name>
    <dbReference type="NCBI Taxonomy" id="2698649"/>
    <lineage>
        <taxon>Bacteria</taxon>
        <taxon>Bacillati</taxon>
        <taxon>Actinomycetota</taxon>
        <taxon>Actinomycetes</taxon>
        <taxon>Pseudonocardiales</taxon>
        <taxon>Pseudonocardiaceae</taxon>
        <taxon>Kibdelosporangium</taxon>
    </lineage>
</organism>
<dbReference type="EMBL" id="JAAATY010000042">
    <property type="protein sequence ID" value="NRN70633.1"/>
    <property type="molecule type" value="Genomic_DNA"/>
</dbReference>
<dbReference type="InterPro" id="IPR019587">
    <property type="entry name" value="Polyketide_cyclase/dehydratase"/>
</dbReference>
<proteinExistence type="predicted"/>
<dbReference type="Gene3D" id="3.30.530.20">
    <property type="match status" value="1"/>
</dbReference>
<dbReference type="RefSeq" id="WP_173141767.1">
    <property type="nucleotide sequence ID" value="NZ_CBCSGW010000032.1"/>
</dbReference>
<evidence type="ECO:0000313" key="1">
    <source>
        <dbReference type="EMBL" id="NRN70633.1"/>
    </source>
</evidence>
<name>A0ABX2FIS9_9PSEU</name>
<dbReference type="Proteomes" id="UP000763557">
    <property type="component" value="Unassembled WGS sequence"/>
</dbReference>
<dbReference type="SUPFAM" id="SSF55961">
    <property type="entry name" value="Bet v1-like"/>
    <property type="match status" value="1"/>
</dbReference>
<reference evidence="1 2" key="1">
    <citation type="submission" date="2020-01" db="EMBL/GenBank/DDBJ databases">
        <title>Kibdelosporangium persica a novel Actinomycetes from a hot desert in Iran.</title>
        <authorList>
            <person name="Safaei N."/>
            <person name="Zaburannyi N."/>
            <person name="Mueller R."/>
            <person name="Wink J."/>
        </authorList>
    </citation>
    <scope>NUCLEOTIDE SEQUENCE [LARGE SCALE GENOMIC DNA]</scope>
    <source>
        <strain evidence="1 2">4NS15</strain>
    </source>
</reference>
<protein>
    <submittedName>
        <fullName evidence="1">Polyketide cyclase / dehydrase and lipid transport</fullName>
    </submittedName>
</protein>
<comment type="caution">
    <text evidence="1">The sequence shown here is derived from an EMBL/GenBank/DDBJ whole genome shotgun (WGS) entry which is preliminary data.</text>
</comment>
<evidence type="ECO:0000313" key="2">
    <source>
        <dbReference type="Proteomes" id="UP000763557"/>
    </source>
</evidence>